<reference evidence="4" key="1">
    <citation type="submission" date="2019-10" db="EMBL/GenBank/DDBJ databases">
        <title>Draft genome sequece of Microseira wollei NIES-4236.</title>
        <authorList>
            <person name="Yamaguchi H."/>
            <person name="Suzuki S."/>
            <person name="Kawachi M."/>
        </authorList>
    </citation>
    <scope>NUCLEOTIDE SEQUENCE</scope>
    <source>
        <strain evidence="4">NIES-4236</strain>
    </source>
</reference>
<dbReference type="RefSeq" id="WP_226590693.1">
    <property type="nucleotide sequence ID" value="NZ_BLAY01000178.1"/>
</dbReference>
<dbReference type="PROSITE" id="PS50011">
    <property type="entry name" value="PROTEIN_KINASE_DOM"/>
    <property type="match status" value="1"/>
</dbReference>
<feature type="transmembrane region" description="Helical" evidence="2">
    <location>
        <begin position="435"/>
        <end position="456"/>
    </location>
</feature>
<dbReference type="InterPro" id="IPR050811">
    <property type="entry name" value="Phosphate_ABC_transporter"/>
</dbReference>
<dbReference type="EMBL" id="BLAY01000178">
    <property type="protein sequence ID" value="GET42722.1"/>
    <property type="molecule type" value="Genomic_DNA"/>
</dbReference>
<comment type="caution">
    <text evidence="4">The sequence shown here is derived from an EMBL/GenBank/DDBJ whole genome shotgun (WGS) entry which is preliminary data.</text>
</comment>
<keyword evidence="2" id="KW-0812">Transmembrane</keyword>
<dbReference type="Proteomes" id="UP001050975">
    <property type="component" value="Unassembled WGS sequence"/>
</dbReference>
<evidence type="ECO:0000313" key="5">
    <source>
        <dbReference type="Proteomes" id="UP001050975"/>
    </source>
</evidence>
<feature type="domain" description="Protein kinase" evidence="3">
    <location>
        <begin position="139"/>
        <end position="410"/>
    </location>
</feature>
<dbReference type="InterPro" id="IPR011009">
    <property type="entry name" value="Kinase-like_dom_sf"/>
</dbReference>
<organism evidence="4 5">
    <name type="scientific">Microseira wollei NIES-4236</name>
    <dbReference type="NCBI Taxonomy" id="2530354"/>
    <lineage>
        <taxon>Bacteria</taxon>
        <taxon>Bacillati</taxon>
        <taxon>Cyanobacteriota</taxon>
        <taxon>Cyanophyceae</taxon>
        <taxon>Oscillatoriophycideae</taxon>
        <taxon>Aerosakkonematales</taxon>
        <taxon>Aerosakkonemataceae</taxon>
        <taxon>Microseira</taxon>
    </lineage>
</organism>
<keyword evidence="5" id="KW-1185">Reference proteome</keyword>
<dbReference type="InterPro" id="IPR000719">
    <property type="entry name" value="Prot_kinase_dom"/>
</dbReference>
<accession>A0AAV3XIH3</accession>
<sequence>MRLTDLVNSVGSSVREVTNFIRYPLQNISRIAMRRVQEEYEKIEVPFGKKSPEKTQPVREYNTPQEKRNSKAGETPTPQEFLQKSNRVRGEIKEKEKETATAVKITETKRLVRRKSRGAEDIPILQKEQELRGGRRGRYRIEALLKDGERVRVYQGIHVVNSKPILIKEYLLPERDFNKQEARERKEKFERLASLNLKNGGGQDFRLVSPWDAIAPPNEKRCYLIIDPPIHNCITLREYLLRNGPMTPQQVREVLYQVLQTLWFLHTQKLRISSDEVQQGLAHGNLNLDSLEIAINNQPTAFNEPQFFIYVSDLALWEDLFKPPTVKIINHLPEQDLKNLGYVSFYLLSGTDVHPIYNQPLDPKIQEHWPDIKEHRLKKFIYRLLELEPKFKDAFEARQALKAPAQEEIMEAPEEVFVEPDEIEKSKNYAIWRGLLKFLAFGLIAWFLWQIILYILRSPLPKLPDFSPKTCCLVEVDKVPTVPVTYTTEAEGVWSYVLSNFSLVSYGKTLDQELKERDPRLANYTFNPSTLNVIEEVRSGRANFALTSYSDNLPDDLQQEEVAYDGLVVFVAFSDNKRQQSIPSALDGKITLNQLRELYTTGTLENWSPPAGINKEIKLYMPLDNPKVIKLFERLVFQGETPNEFIDLKQKAIREALEEKQKIGEGVVARINEQYDYKPGWQRAELIEKARRSLYERKIDESYILGEILKDFEKNQTVGIGFGLLSRVFNQCAVYPLAVGEKGREVQALVQKVDGEIKPIEPTTDLCNDKGSYWPDAEAFSSGRYPLRYRLVVVYPKDEQRGEAGRKFAEILKTDEGQRLLGEAGLVTLRKISGRN</sequence>
<dbReference type="Gene3D" id="1.10.510.10">
    <property type="entry name" value="Transferase(Phosphotransferase) domain 1"/>
    <property type="match status" value="1"/>
</dbReference>
<dbReference type="Gene3D" id="3.40.190.10">
    <property type="entry name" value="Periplasmic binding protein-like II"/>
    <property type="match status" value="2"/>
</dbReference>
<dbReference type="PANTHER" id="PTHR30570">
    <property type="entry name" value="PERIPLASMIC PHOSPHATE BINDING COMPONENT OF PHOSPHATE ABC TRANSPORTER"/>
    <property type="match status" value="1"/>
</dbReference>
<keyword evidence="2" id="KW-1133">Transmembrane helix</keyword>
<proteinExistence type="predicted"/>
<dbReference type="AlphaFoldDB" id="A0AAV3XIH3"/>
<evidence type="ECO:0000259" key="3">
    <source>
        <dbReference type="PROSITE" id="PS50011"/>
    </source>
</evidence>
<evidence type="ECO:0000256" key="1">
    <source>
        <dbReference type="SAM" id="MobiDB-lite"/>
    </source>
</evidence>
<dbReference type="SUPFAM" id="SSF53850">
    <property type="entry name" value="Periplasmic binding protein-like II"/>
    <property type="match status" value="1"/>
</dbReference>
<protein>
    <recommendedName>
        <fullName evidence="3">Protein kinase domain-containing protein</fullName>
    </recommendedName>
</protein>
<dbReference type="GO" id="GO:0004672">
    <property type="term" value="F:protein kinase activity"/>
    <property type="evidence" value="ECO:0007669"/>
    <property type="project" value="InterPro"/>
</dbReference>
<evidence type="ECO:0000313" key="4">
    <source>
        <dbReference type="EMBL" id="GET42722.1"/>
    </source>
</evidence>
<dbReference type="PANTHER" id="PTHR30570:SF1">
    <property type="entry name" value="PHOSPHATE-BINDING PROTEIN PSTS"/>
    <property type="match status" value="1"/>
</dbReference>
<dbReference type="SUPFAM" id="SSF56112">
    <property type="entry name" value="Protein kinase-like (PK-like)"/>
    <property type="match status" value="1"/>
</dbReference>
<dbReference type="GO" id="GO:0005524">
    <property type="term" value="F:ATP binding"/>
    <property type="evidence" value="ECO:0007669"/>
    <property type="project" value="InterPro"/>
</dbReference>
<name>A0AAV3XIH3_9CYAN</name>
<feature type="region of interest" description="Disordered" evidence="1">
    <location>
        <begin position="47"/>
        <end position="79"/>
    </location>
</feature>
<evidence type="ECO:0000256" key="2">
    <source>
        <dbReference type="SAM" id="Phobius"/>
    </source>
</evidence>
<keyword evidence="2" id="KW-0472">Membrane</keyword>
<gene>
    <name evidence="4" type="ORF">MiSe_75400</name>
</gene>